<evidence type="ECO:0000313" key="6">
    <source>
        <dbReference type="EMBL" id="KYD24552.1"/>
    </source>
</evidence>
<keyword evidence="3" id="KW-0418">Kinase</keyword>
<evidence type="ECO:0000313" key="5">
    <source>
        <dbReference type="EMBL" id="KAF6510189.1"/>
    </source>
</evidence>
<evidence type="ECO:0000313" key="10">
    <source>
        <dbReference type="Proteomes" id="UP000075517"/>
    </source>
</evidence>
<evidence type="ECO:0000256" key="2">
    <source>
        <dbReference type="ARBA" id="ARBA00022679"/>
    </source>
</evidence>
<dbReference type="PATRIC" id="fig|1422.12.peg.2658"/>
<keyword evidence="2" id="KW-0808">Transferase</keyword>
<dbReference type="Pfam" id="PF14689">
    <property type="entry name" value="SPOB_a"/>
    <property type="match status" value="1"/>
</dbReference>
<dbReference type="RefSeq" id="WP_033010953.1">
    <property type="nucleotide sequence ID" value="NZ_CBCSGJ010000002.1"/>
</dbReference>
<dbReference type="SUPFAM" id="SSF55890">
    <property type="entry name" value="Sporulation response regulatory protein Spo0B"/>
    <property type="match status" value="1"/>
</dbReference>
<evidence type="ECO:0000259" key="4">
    <source>
        <dbReference type="SMART" id="SM01317"/>
    </source>
</evidence>
<evidence type="ECO:0000313" key="9">
    <source>
        <dbReference type="Proteomes" id="UP000075424"/>
    </source>
</evidence>
<dbReference type="OrthoDB" id="2375606at2"/>
<reference evidence="8 11" key="3">
    <citation type="submission" date="2018-10" db="EMBL/GenBank/DDBJ databases">
        <title>Geobacillus stearothermophilus in processing lines of powdered infant formula.</title>
        <authorList>
            <person name="Rhee M.S."/>
            <person name="Choi I.-G."/>
            <person name="Cho T.J."/>
            <person name="Park B."/>
        </authorList>
    </citation>
    <scope>NUCLEOTIDE SEQUENCE [LARGE SCALE GENOMIC DNA]</scope>
    <source>
        <strain evidence="8 11">FHS-PPGT130</strain>
    </source>
</reference>
<keyword evidence="1" id="KW-0597">Phosphoprotein</keyword>
<evidence type="ECO:0000313" key="11">
    <source>
        <dbReference type="Proteomes" id="UP000266922"/>
    </source>
</evidence>
<dbReference type="Gene3D" id="1.10.287.130">
    <property type="match status" value="1"/>
</dbReference>
<accession>A0A087LCG3</accession>
<reference evidence="9 10" key="1">
    <citation type="submission" date="2016-01" db="EMBL/GenBank/DDBJ databases">
        <title>Draft Genome Sequences of Seven Thermophilic Sporeformers Isolated from Foods.</title>
        <authorList>
            <person name="Berendsen E.M."/>
            <person name="Wells-Bennik M.H."/>
            <person name="Krawcyk A.O."/>
            <person name="De Jong A."/>
            <person name="Holsappel S."/>
            <person name="Eijlander R.T."/>
            <person name="Kuipers O.P."/>
        </authorList>
    </citation>
    <scope>NUCLEOTIDE SEQUENCE [LARGE SCALE GENOMIC DNA]</scope>
    <source>
        <strain evidence="6 9">B4109</strain>
        <strain evidence="7 10">B4114</strain>
    </source>
</reference>
<dbReference type="Proteomes" id="UP000773850">
    <property type="component" value="Unassembled WGS sequence"/>
</dbReference>
<evidence type="ECO:0000256" key="3">
    <source>
        <dbReference type="ARBA" id="ARBA00022777"/>
    </source>
</evidence>
<dbReference type="SMART" id="SM01317">
    <property type="entry name" value="SPOB_ab"/>
    <property type="match status" value="1"/>
</dbReference>
<dbReference type="Gene3D" id="3.30.565.30">
    <property type="entry name" value="Sporulation initiation phosphotransferase B (SpoOB), C-terminal domain"/>
    <property type="match status" value="1"/>
</dbReference>
<dbReference type="Pfam" id="PF14682">
    <property type="entry name" value="SPOB_ab"/>
    <property type="match status" value="1"/>
</dbReference>
<evidence type="ECO:0000313" key="8">
    <source>
        <dbReference type="EMBL" id="RLQ15026.1"/>
    </source>
</evidence>
<dbReference type="EMBL" id="LQYV01000096">
    <property type="protein sequence ID" value="KYD24552.1"/>
    <property type="molecule type" value="Genomic_DNA"/>
</dbReference>
<dbReference type="EMBL" id="RCTJ01000003">
    <property type="protein sequence ID" value="RLQ15026.1"/>
    <property type="molecule type" value="Genomic_DNA"/>
</dbReference>
<accession>A0A164CS70</accession>
<dbReference type="Proteomes" id="UP000075424">
    <property type="component" value="Unassembled WGS sequence"/>
</dbReference>
<dbReference type="EMBL" id="LQYY01000090">
    <property type="protein sequence ID" value="KYD33582.1"/>
    <property type="molecule type" value="Genomic_DNA"/>
</dbReference>
<dbReference type="GO" id="GO:0000155">
    <property type="term" value="F:phosphorelay sensor kinase activity"/>
    <property type="evidence" value="ECO:0007669"/>
    <property type="project" value="InterPro"/>
</dbReference>
<dbReference type="Proteomes" id="UP000266922">
    <property type="component" value="Unassembled WGS sequence"/>
</dbReference>
<evidence type="ECO:0000313" key="12">
    <source>
        <dbReference type="Proteomes" id="UP000773850"/>
    </source>
</evidence>
<dbReference type="GeneID" id="89611195"/>
<dbReference type="Proteomes" id="UP000075517">
    <property type="component" value="Unassembled WGS sequence"/>
</dbReference>
<dbReference type="InterPro" id="IPR039506">
    <property type="entry name" value="SPOB_a"/>
</dbReference>
<dbReference type="EMBL" id="LUCS01000028">
    <property type="protein sequence ID" value="KAF6510189.1"/>
    <property type="molecule type" value="Genomic_DNA"/>
</dbReference>
<dbReference type="AlphaFoldDB" id="A0A087LCG3"/>
<reference evidence="5 12" key="2">
    <citation type="submission" date="2016-03" db="EMBL/GenBank/DDBJ databases">
        <title>Spore heat resistance.</title>
        <authorList>
            <person name="Boekhorst J."/>
            <person name="Berendsen E.M."/>
            <person name="Wells-Bennik M.H."/>
            <person name="Kuipers O.P."/>
        </authorList>
    </citation>
    <scope>NUCLEOTIDE SEQUENCE [LARGE SCALE GENOMIC DNA]</scope>
    <source>
        <strain evidence="5 12">GS8</strain>
    </source>
</reference>
<dbReference type="InterPro" id="IPR016120">
    <property type="entry name" value="Sig_transdc_His_kin_SpoOB"/>
</dbReference>
<proteinExistence type="predicted"/>
<evidence type="ECO:0000313" key="7">
    <source>
        <dbReference type="EMBL" id="KYD33582.1"/>
    </source>
</evidence>
<feature type="domain" description="Sporulation initiation phosphotransferase B C-terminal" evidence="4">
    <location>
        <begin position="59"/>
        <end position="173"/>
    </location>
</feature>
<organism evidence="6 9">
    <name type="scientific">Geobacillus stearothermophilus</name>
    <name type="common">Bacillus stearothermophilus</name>
    <dbReference type="NCBI Taxonomy" id="1422"/>
    <lineage>
        <taxon>Bacteria</taxon>
        <taxon>Bacillati</taxon>
        <taxon>Bacillota</taxon>
        <taxon>Bacilli</taxon>
        <taxon>Bacillales</taxon>
        <taxon>Anoxybacillaceae</taxon>
        <taxon>Geobacillus</taxon>
    </lineage>
</organism>
<dbReference type="InterPro" id="IPR016122">
    <property type="entry name" value="SpoOB_C"/>
</dbReference>
<protein>
    <submittedName>
        <fullName evidence="5">Sporulation initiation phosphotransferase B (Spo0B)</fullName>
    </submittedName>
    <submittedName>
        <fullName evidence="8">Sporulation protein</fullName>
    </submittedName>
</protein>
<name>A0A087LCG3_GEOSE</name>
<keyword evidence="12" id="KW-1185">Reference proteome</keyword>
<evidence type="ECO:0000256" key="1">
    <source>
        <dbReference type="ARBA" id="ARBA00022553"/>
    </source>
</evidence>
<sequence length="186" mass="21411">MEKRWTVVEVMRHARHDWLNKIQLIKGHLALNKVERVQEIINGIIGEAQQETRLTNLKAERFAELMMTYNWEPHPIFLEYEIVGGEADLSPYDEQLSEWCRRFFRLLEAQADEQAENHLCVTIEIADGRVGLFFDGRGAWRDGDAIRACLERCEPSAPLRLVSFAVGADELTVELELPLGSGSPYW</sequence>
<dbReference type="InterPro" id="IPR037100">
    <property type="entry name" value="Spo0B_C_sf"/>
</dbReference>
<comment type="caution">
    <text evidence="6">The sequence shown here is derived from an EMBL/GenBank/DDBJ whole genome shotgun (WGS) entry which is preliminary data.</text>
</comment>
<gene>
    <name evidence="6" type="ORF">B4109_2241</name>
    <name evidence="7" type="ORF">B4114_2128</name>
    <name evidence="8" type="ORF">D9548_02170</name>
    <name evidence="5" type="ORF">GS8_2346</name>
</gene>